<evidence type="ECO:0000256" key="2">
    <source>
        <dbReference type="SAM" id="SignalP"/>
    </source>
</evidence>
<comment type="caution">
    <text evidence="3">The sequence shown here is derived from an EMBL/GenBank/DDBJ whole genome shotgun (WGS) entry which is preliminary data.</text>
</comment>
<reference evidence="3 4" key="1">
    <citation type="submission" date="2015-12" db="EMBL/GenBank/DDBJ databases">
        <title>The genome of Folsomia candida.</title>
        <authorList>
            <person name="Faddeeva A."/>
            <person name="Derks M.F."/>
            <person name="Anvar Y."/>
            <person name="Smit S."/>
            <person name="Van Straalen N."/>
            <person name="Roelofs D."/>
        </authorList>
    </citation>
    <scope>NUCLEOTIDE SEQUENCE [LARGE SCALE GENOMIC DNA]</scope>
    <source>
        <strain evidence="3 4">VU population</strain>
        <tissue evidence="3">Whole body</tissue>
    </source>
</reference>
<dbReference type="EMBL" id="LNIX01000010">
    <property type="protein sequence ID" value="OXA49588.1"/>
    <property type="molecule type" value="Genomic_DNA"/>
</dbReference>
<dbReference type="Proteomes" id="UP000198287">
    <property type="component" value="Unassembled WGS sequence"/>
</dbReference>
<keyword evidence="2" id="KW-0732">Signal</keyword>
<feature type="signal peptide" evidence="2">
    <location>
        <begin position="1"/>
        <end position="22"/>
    </location>
</feature>
<keyword evidence="1" id="KW-0812">Transmembrane</keyword>
<gene>
    <name evidence="3" type="ORF">Fcan01_15663</name>
</gene>
<protein>
    <submittedName>
        <fullName evidence="3">Complement component C8 alpha chain</fullName>
    </submittedName>
</protein>
<name>A0A226DX42_FOLCA</name>
<organism evidence="3 4">
    <name type="scientific">Folsomia candida</name>
    <name type="common">Springtail</name>
    <dbReference type="NCBI Taxonomy" id="158441"/>
    <lineage>
        <taxon>Eukaryota</taxon>
        <taxon>Metazoa</taxon>
        <taxon>Ecdysozoa</taxon>
        <taxon>Arthropoda</taxon>
        <taxon>Hexapoda</taxon>
        <taxon>Collembola</taxon>
        <taxon>Entomobryomorpha</taxon>
        <taxon>Isotomoidea</taxon>
        <taxon>Isotomidae</taxon>
        <taxon>Proisotominae</taxon>
        <taxon>Folsomia</taxon>
    </lineage>
</organism>
<keyword evidence="1" id="KW-0472">Membrane</keyword>
<dbReference type="AlphaFoldDB" id="A0A226DX42"/>
<proteinExistence type="predicted"/>
<evidence type="ECO:0000313" key="3">
    <source>
        <dbReference type="EMBL" id="OXA49588.1"/>
    </source>
</evidence>
<evidence type="ECO:0000313" key="4">
    <source>
        <dbReference type="Proteomes" id="UP000198287"/>
    </source>
</evidence>
<feature type="transmembrane region" description="Helical" evidence="1">
    <location>
        <begin position="218"/>
        <end position="240"/>
    </location>
</feature>
<keyword evidence="4" id="KW-1185">Reference proteome</keyword>
<keyword evidence="1" id="KW-1133">Transmembrane helix</keyword>
<accession>A0A226DX42</accession>
<feature type="chain" id="PRO_5012172119" evidence="2">
    <location>
        <begin position="23"/>
        <end position="319"/>
    </location>
</feature>
<evidence type="ECO:0000256" key="1">
    <source>
        <dbReference type="SAM" id="Phobius"/>
    </source>
</evidence>
<sequence>MRIKRVKLWVMLVVALIGLTCEAKMQDSDAVTLELNELVGEVIVRLDESLPWRELTFAIAYPAEYKMSLGLWIEEMDGGDKLHFSKKFPDLKYNAVLNDTKGSHGVGASSPGRGSPDYVRWEIEEEIGVTMLGSWRTSSVIIVVTLFKRTEPYLYEKWFDCHHTDPEGLGRLILSHEMCNGRWNCPNGFDENDCSSTFGHSETEETMRSIDERCSVTYQLAGFTFILSLICIVVFFFVHLRIRAGQERLKQVERSIHKQPLIDEIISETISNDEPPSYDEVHEMNAQLPPSKLQGSEPRCWDRNHKVVHNRNSNTSVNS</sequence>